<gene>
    <name evidence="1" type="ORF">AWB64_04560</name>
</gene>
<name>A0A158HF01_CABSO</name>
<dbReference type="Proteomes" id="UP000054893">
    <property type="component" value="Unassembled WGS sequence"/>
</dbReference>
<reference evidence="1 2" key="1">
    <citation type="submission" date="2016-01" db="EMBL/GenBank/DDBJ databases">
        <authorList>
            <person name="Oliw E.H."/>
        </authorList>
    </citation>
    <scope>NUCLEOTIDE SEQUENCE [LARGE SCALE GENOMIC DNA]</scope>
    <source>
        <strain evidence="1">LMG 22029</strain>
    </source>
</reference>
<proteinExistence type="predicted"/>
<protein>
    <submittedName>
        <fullName evidence="1">Uncharacterized protein</fullName>
    </submittedName>
</protein>
<organism evidence="1 2">
    <name type="scientific">Caballeronia sordidicola</name>
    <name type="common">Burkholderia sordidicola</name>
    <dbReference type="NCBI Taxonomy" id="196367"/>
    <lineage>
        <taxon>Bacteria</taxon>
        <taxon>Pseudomonadati</taxon>
        <taxon>Pseudomonadota</taxon>
        <taxon>Betaproteobacteria</taxon>
        <taxon>Burkholderiales</taxon>
        <taxon>Burkholderiaceae</taxon>
        <taxon>Caballeronia</taxon>
    </lineage>
</organism>
<sequence>MDLLYIAGIVAFWALCAALAIGCDKLRRAPGGRP</sequence>
<evidence type="ECO:0000313" key="1">
    <source>
        <dbReference type="EMBL" id="SAL42905.1"/>
    </source>
</evidence>
<dbReference type="EMBL" id="FCOC02000016">
    <property type="protein sequence ID" value="SAL42905.1"/>
    <property type="molecule type" value="Genomic_DNA"/>
</dbReference>
<evidence type="ECO:0000313" key="2">
    <source>
        <dbReference type="Proteomes" id="UP000054893"/>
    </source>
</evidence>
<dbReference type="AlphaFoldDB" id="A0A158HF01"/>
<accession>A0A158HF01</accession>